<comment type="similarity">
    <text evidence="1">Belongs to the ADP-ribosylglycohydrolase family.</text>
</comment>
<dbReference type="PANTHER" id="PTHR16222:SF24">
    <property type="entry name" value="ADP-RIBOSYLHYDROLASE ARH3"/>
    <property type="match status" value="1"/>
</dbReference>
<protein>
    <submittedName>
        <fullName evidence="3">ADP-ribosylglycohydrolase family protein</fullName>
        <ecNumber evidence="3">3.2.2.-</ecNumber>
    </submittedName>
</protein>
<gene>
    <name evidence="3" type="ORF">Q9R02_14425</name>
</gene>
<organism evidence="3 4">
    <name type="scientific">Arthrobacter horti</name>
    <dbReference type="NCBI Taxonomy" id="3068273"/>
    <lineage>
        <taxon>Bacteria</taxon>
        <taxon>Bacillati</taxon>
        <taxon>Actinomycetota</taxon>
        <taxon>Actinomycetes</taxon>
        <taxon>Micrococcales</taxon>
        <taxon>Micrococcaceae</taxon>
        <taxon>Arthrobacter</taxon>
    </lineage>
</organism>
<dbReference type="InterPro" id="IPR036705">
    <property type="entry name" value="Ribosyl_crysJ1_sf"/>
</dbReference>
<evidence type="ECO:0000256" key="2">
    <source>
        <dbReference type="ARBA" id="ARBA00022801"/>
    </source>
</evidence>
<sequence>MSLASAIRGSLLGGALGDALGYAVEFDLMSRIRERFGADGLRDFSQLDGPAEFSDDTQMTLYSADGLNEALAWARDGVRADELACVWLAYLRWLRTQNAALPESAPHPVDRWLDEQPVMHHRRHPGNACLTGLASGQMGTLSRPVNPNSKGCGTVMRAAPFGMVPQLAPDAVLKLSTDAAALTHGHPAAHQAAAQFSLLIHELLGGATLQAAAAALRERISADTTTDPAMLGRVTRALELAGAGTLLSPEDLIAELGEGWVAEEALAVALYATLVTADDDAERHFRTAVAVAVNHDGDSDSTGSLAGNIVGAVHGEAALPAEWLGAVTGLDVVRRIAQDLADLISE</sequence>
<dbReference type="SUPFAM" id="SSF101478">
    <property type="entry name" value="ADP-ribosylglycohydrolase"/>
    <property type="match status" value="1"/>
</dbReference>
<comment type="caution">
    <text evidence="3">The sequence shown here is derived from an EMBL/GenBank/DDBJ whole genome shotgun (WGS) entry which is preliminary data.</text>
</comment>
<dbReference type="GO" id="GO:0016798">
    <property type="term" value="F:hydrolase activity, acting on glycosyl bonds"/>
    <property type="evidence" value="ECO:0007669"/>
    <property type="project" value="UniProtKB-KW"/>
</dbReference>
<dbReference type="Gene3D" id="1.10.4080.10">
    <property type="entry name" value="ADP-ribosylation/Crystallin J1"/>
    <property type="match status" value="1"/>
</dbReference>
<keyword evidence="2 3" id="KW-0378">Hydrolase</keyword>
<dbReference type="InterPro" id="IPR005502">
    <property type="entry name" value="Ribosyl_crysJ1"/>
</dbReference>
<dbReference type="InterPro" id="IPR050792">
    <property type="entry name" value="ADP-ribosylglycohydrolase"/>
</dbReference>
<dbReference type="EC" id="3.2.2.-" evidence="3"/>
<dbReference type="PANTHER" id="PTHR16222">
    <property type="entry name" value="ADP-RIBOSYLGLYCOHYDROLASE"/>
    <property type="match status" value="1"/>
</dbReference>
<keyword evidence="3" id="KW-0326">Glycosidase</keyword>
<accession>A0ABT9IS53</accession>
<dbReference type="EMBL" id="JAVALS010000014">
    <property type="protein sequence ID" value="MDP5228357.1"/>
    <property type="molecule type" value="Genomic_DNA"/>
</dbReference>
<keyword evidence="4" id="KW-1185">Reference proteome</keyword>
<dbReference type="Pfam" id="PF03747">
    <property type="entry name" value="ADP_ribosyl_GH"/>
    <property type="match status" value="1"/>
</dbReference>
<evidence type="ECO:0000313" key="3">
    <source>
        <dbReference type="EMBL" id="MDP5228357.1"/>
    </source>
</evidence>
<proteinExistence type="inferred from homology"/>
<dbReference type="RefSeq" id="WP_305997406.1">
    <property type="nucleotide sequence ID" value="NZ_JAVALS010000014.1"/>
</dbReference>
<evidence type="ECO:0000256" key="1">
    <source>
        <dbReference type="ARBA" id="ARBA00010702"/>
    </source>
</evidence>
<dbReference type="Proteomes" id="UP001232725">
    <property type="component" value="Unassembled WGS sequence"/>
</dbReference>
<name>A0ABT9IS53_9MICC</name>
<reference evidence="3 4" key="1">
    <citation type="submission" date="2023-08" db="EMBL/GenBank/DDBJ databases">
        <title>Arthrobacter horti sp. nov., isolated from forest soil.</title>
        <authorList>
            <person name="Park M."/>
        </authorList>
    </citation>
    <scope>NUCLEOTIDE SEQUENCE [LARGE SCALE GENOMIC DNA]</scope>
    <source>
        <strain evidence="3 4">YJM1</strain>
    </source>
</reference>
<evidence type="ECO:0000313" key="4">
    <source>
        <dbReference type="Proteomes" id="UP001232725"/>
    </source>
</evidence>